<reference evidence="2" key="1">
    <citation type="submission" date="2020-07" db="EMBL/GenBank/DDBJ databases">
        <title>The High-quality genome of the commercially important snow crab, Chionoecetes opilio.</title>
        <authorList>
            <person name="Jeong J.-H."/>
            <person name="Ryu S."/>
        </authorList>
    </citation>
    <scope>NUCLEOTIDE SEQUENCE</scope>
    <source>
        <strain evidence="2">MADBK_172401_WGS</strain>
        <tissue evidence="2">Digestive gland</tissue>
    </source>
</reference>
<organism evidence="2 3">
    <name type="scientific">Chionoecetes opilio</name>
    <name type="common">Atlantic snow crab</name>
    <name type="synonym">Cancer opilio</name>
    <dbReference type="NCBI Taxonomy" id="41210"/>
    <lineage>
        <taxon>Eukaryota</taxon>
        <taxon>Metazoa</taxon>
        <taxon>Ecdysozoa</taxon>
        <taxon>Arthropoda</taxon>
        <taxon>Crustacea</taxon>
        <taxon>Multicrustacea</taxon>
        <taxon>Malacostraca</taxon>
        <taxon>Eumalacostraca</taxon>
        <taxon>Eucarida</taxon>
        <taxon>Decapoda</taxon>
        <taxon>Pleocyemata</taxon>
        <taxon>Brachyura</taxon>
        <taxon>Eubrachyura</taxon>
        <taxon>Majoidea</taxon>
        <taxon>Majidae</taxon>
        <taxon>Chionoecetes</taxon>
    </lineage>
</organism>
<feature type="region of interest" description="Disordered" evidence="1">
    <location>
        <begin position="117"/>
        <end position="136"/>
    </location>
</feature>
<sequence length="161" mass="17137">MRLHSSQRKRTGPFPCWPKGGRPAVSLGSRDMSLPCQREEGQGEVGVNESPAGGKRRRKCALSLTVRLLGAVLPTPVPVPATVLPAVAARHTKGTSSTMATTRGPKRRHILRSACGRGVRSPSSTVNWPPRSTGPRCPNRNAVHVLSAAARNLGPTPPSWC</sequence>
<dbReference type="Proteomes" id="UP000770661">
    <property type="component" value="Unassembled WGS sequence"/>
</dbReference>
<dbReference type="EMBL" id="JACEEZ010012604">
    <property type="protein sequence ID" value="KAG0720603.1"/>
    <property type="molecule type" value="Genomic_DNA"/>
</dbReference>
<evidence type="ECO:0000256" key="1">
    <source>
        <dbReference type="SAM" id="MobiDB-lite"/>
    </source>
</evidence>
<dbReference type="OrthoDB" id="6621836at2759"/>
<comment type="caution">
    <text evidence="2">The sequence shown here is derived from an EMBL/GenBank/DDBJ whole genome shotgun (WGS) entry which is preliminary data.</text>
</comment>
<evidence type="ECO:0000313" key="3">
    <source>
        <dbReference type="Proteomes" id="UP000770661"/>
    </source>
</evidence>
<accession>A0A8J5CFW5</accession>
<proteinExistence type="predicted"/>
<feature type="region of interest" description="Disordered" evidence="1">
    <location>
        <begin position="1"/>
        <end position="25"/>
    </location>
</feature>
<gene>
    <name evidence="2" type="ORF">GWK47_006653</name>
</gene>
<evidence type="ECO:0000313" key="2">
    <source>
        <dbReference type="EMBL" id="KAG0720603.1"/>
    </source>
</evidence>
<dbReference type="AlphaFoldDB" id="A0A8J5CFW5"/>
<keyword evidence="3" id="KW-1185">Reference proteome</keyword>
<name>A0A8J5CFW5_CHIOP</name>
<protein>
    <submittedName>
        <fullName evidence="2">Uncharacterized protein</fullName>
    </submittedName>
</protein>
<feature type="compositionally biased region" description="Basic residues" evidence="1">
    <location>
        <begin position="1"/>
        <end position="11"/>
    </location>
</feature>